<feature type="region of interest" description="Disordered" evidence="1">
    <location>
        <begin position="372"/>
        <end position="405"/>
    </location>
</feature>
<feature type="transmembrane region" description="Helical" evidence="2">
    <location>
        <begin position="219"/>
        <end position="241"/>
    </location>
</feature>
<evidence type="ECO:0000259" key="3">
    <source>
        <dbReference type="Pfam" id="PF20152"/>
    </source>
</evidence>
<reference evidence="4" key="1">
    <citation type="submission" date="2023-06" db="EMBL/GenBank/DDBJ databases">
        <authorList>
            <consortium name="Lawrence Berkeley National Laboratory"/>
            <person name="Ahrendt S."/>
            <person name="Sahu N."/>
            <person name="Indic B."/>
            <person name="Wong-Bajracharya J."/>
            <person name="Merenyi Z."/>
            <person name="Ke H.-M."/>
            <person name="Monk M."/>
            <person name="Kocsube S."/>
            <person name="Drula E."/>
            <person name="Lipzen A."/>
            <person name="Balint B."/>
            <person name="Henrissat B."/>
            <person name="Andreopoulos B."/>
            <person name="Martin F.M."/>
            <person name="Harder C.B."/>
            <person name="Rigling D."/>
            <person name="Ford K.L."/>
            <person name="Foster G.D."/>
            <person name="Pangilinan J."/>
            <person name="Papanicolaou A."/>
            <person name="Barry K."/>
            <person name="LaButti K."/>
            <person name="Viragh M."/>
            <person name="Koriabine M."/>
            <person name="Yan M."/>
            <person name="Riley R."/>
            <person name="Champramary S."/>
            <person name="Plett K.L."/>
            <person name="Tsai I.J."/>
            <person name="Slot J."/>
            <person name="Sipos G."/>
            <person name="Plett J."/>
            <person name="Nagy L.G."/>
            <person name="Grigoriev I.V."/>
        </authorList>
    </citation>
    <scope>NUCLEOTIDE SEQUENCE</scope>
    <source>
        <strain evidence="4">HWK02</strain>
    </source>
</reference>
<protein>
    <recommendedName>
        <fullName evidence="3">DUF6534 domain-containing protein</fullName>
    </recommendedName>
</protein>
<evidence type="ECO:0000313" key="4">
    <source>
        <dbReference type="EMBL" id="KAK0497199.1"/>
    </source>
</evidence>
<evidence type="ECO:0000313" key="5">
    <source>
        <dbReference type="Proteomes" id="UP001175228"/>
    </source>
</evidence>
<feature type="domain" description="DUF6534" evidence="3">
    <location>
        <begin position="226"/>
        <end position="310"/>
    </location>
</feature>
<feature type="transmembrane region" description="Helical" evidence="2">
    <location>
        <begin position="262"/>
        <end position="282"/>
    </location>
</feature>
<dbReference type="InterPro" id="IPR045339">
    <property type="entry name" value="DUF6534"/>
</dbReference>
<evidence type="ECO:0000256" key="1">
    <source>
        <dbReference type="SAM" id="MobiDB-lite"/>
    </source>
</evidence>
<keyword evidence="2" id="KW-1133">Transmembrane helix</keyword>
<accession>A0AA39Q7G0</accession>
<dbReference type="Proteomes" id="UP001175228">
    <property type="component" value="Unassembled WGS sequence"/>
</dbReference>
<keyword evidence="2" id="KW-0812">Transmembrane</keyword>
<name>A0AA39Q7G0_9AGAR</name>
<organism evidence="4 5">
    <name type="scientific">Armillaria luteobubalina</name>
    <dbReference type="NCBI Taxonomy" id="153913"/>
    <lineage>
        <taxon>Eukaryota</taxon>
        <taxon>Fungi</taxon>
        <taxon>Dikarya</taxon>
        <taxon>Basidiomycota</taxon>
        <taxon>Agaricomycotina</taxon>
        <taxon>Agaricomycetes</taxon>
        <taxon>Agaricomycetidae</taxon>
        <taxon>Agaricales</taxon>
        <taxon>Marasmiineae</taxon>
        <taxon>Physalacriaceae</taxon>
        <taxon>Armillaria</taxon>
    </lineage>
</organism>
<keyword evidence="5" id="KW-1185">Reference proteome</keyword>
<dbReference type="PANTHER" id="PTHR40465:SF1">
    <property type="entry name" value="DUF6534 DOMAIN-CONTAINING PROTEIN"/>
    <property type="match status" value="1"/>
</dbReference>
<feature type="transmembrane region" description="Helical" evidence="2">
    <location>
        <begin position="109"/>
        <end position="130"/>
    </location>
</feature>
<evidence type="ECO:0000256" key="2">
    <source>
        <dbReference type="SAM" id="Phobius"/>
    </source>
</evidence>
<dbReference type="AlphaFoldDB" id="A0AA39Q7G0"/>
<feature type="transmembrane region" description="Helical" evidence="2">
    <location>
        <begin position="142"/>
        <end position="167"/>
    </location>
</feature>
<feature type="transmembrane region" description="Helical" evidence="2">
    <location>
        <begin position="75"/>
        <end position="97"/>
    </location>
</feature>
<feature type="compositionally biased region" description="Basic and acidic residues" evidence="1">
    <location>
        <begin position="392"/>
        <end position="405"/>
    </location>
</feature>
<gene>
    <name evidence="4" type="ORF">EDD18DRAFT_145905</name>
</gene>
<sequence>MISLETEVRTFRASVPSIRPFQGKHSALRRIAFCRPQTGYISICARNICGDIPWYPAAFLTTTMSVAEPAHGPMLIGHFFNVLLMGVVIAQSYIYLVTYQKRDKLWMKLFVVFLLLVNVINTALQFAYMYASLVVHFNDAAYLLNVTMLFAVSAALTGIVSGAVQLFFAWRVKILTSNIWMVGLVVATALAGTVGAIGSTAESVKAGTFVKFQQIKSWVILWLVGACVADMLITGILVWHLRRHKTGFQTSDELVDRIIRSTVQTGLITSICAIVDLMVYLLDPTGLHLLFNFPLSKLYTNTLMSSLNSRGGWAYDSSANNHSHSHTTGGIVSTSGGTASRTKKSDTAVLRFGANTRPEVFVSVEQHEMGDIQRVESDDIKVRDNVSTTSREPWEMETKKDSSNV</sequence>
<keyword evidence="2" id="KW-0472">Membrane</keyword>
<dbReference type="Pfam" id="PF20152">
    <property type="entry name" value="DUF6534"/>
    <property type="match status" value="1"/>
</dbReference>
<dbReference type="EMBL" id="JAUEPU010000013">
    <property type="protein sequence ID" value="KAK0497199.1"/>
    <property type="molecule type" value="Genomic_DNA"/>
</dbReference>
<feature type="compositionally biased region" description="Basic and acidic residues" evidence="1">
    <location>
        <begin position="372"/>
        <end position="384"/>
    </location>
</feature>
<dbReference type="PANTHER" id="PTHR40465">
    <property type="entry name" value="CHROMOSOME 1, WHOLE GENOME SHOTGUN SEQUENCE"/>
    <property type="match status" value="1"/>
</dbReference>
<proteinExistence type="predicted"/>
<feature type="transmembrane region" description="Helical" evidence="2">
    <location>
        <begin position="179"/>
        <end position="199"/>
    </location>
</feature>
<comment type="caution">
    <text evidence="4">The sequence shown here is derived from an EMBL/GenBank/DDBJ whole genome shotgun (WGS) entry which is preliminary data.</text>
</comment>